<keyword evidence="5 6" id="KW-0472">Membrane</keyword>
<dbReference type="PANTHER" id="PTHR43701">
    <property type="entry name" value="MEMBRANE TRANSPORTER PROTEIN MJ0441-RELATED"/>
    <property type="match status" value="1"/>
</dbReference>
<proteinExistence type="inferred from homology"/>
<dbReference type="AlphaFoldDB" id="A0A1G9Y6X8"/>
<feature type="transmembrane region" description="Helical" evidence="6">
    <location>
        <begin position="54"/>
        <end position="75"/>
    </location>
</feature>
<evidence type="ECO:0000313" key="7">
    <source>
        <dbReference type="EMBL" id="SDN04814.1"/>
    </source>
</evidence>
<feature type="transmembrane region" description="Helical" evidence="6">
    <location>
        <begin position="141"/>
        <end position="169"/>
    </location>
</feature>
<keyword evidence="6" id="KW-1003">Cell membrane</keyword>
<protein>
    <recommendedName>
        <fullName evidence="6">Probable membrane transporter protein</fullName>
    </recommendedName>
</protein>
<dbReference type="InterPro" id="IPR002781">
    <property type="entry name" value="TM_pro_TauE-like"/>
</dbReference>
<feature type="transmembrane region" description="Helical" evidence="6">
    <location>
        <begin position="241"/>
        <end position="258"/>
    </location>
</feature>
<feature type="transmembrane region" description="Helical" evidence="6">
    <location>
        <begin position="181"/>
        <end position="200"/>
    </location>
</feature>
<dbReference type="RefSeq" id="WP_256329360.1">
    <property type="nucleotide sequence ID" value="NZ_FNHU01000011.1"/>
</dbReference>
<dbReference type="InterPro" id="IPR051598">
    <property type="entry name" value="TSUP/Inactive_protease-like"/>
</dbReference>
<keyword evidence="4 6" id="KW-1133">Transmembrane helix</keyword>
<dbReference type="GO" id="GO:0005886">
    <property type="term" value="C:plasma membrane"/>
    <property type="evidence" value="ECO:0007669"/>
    <property type="project" value="UniProtKB-SubCell"/>
</dbReference>
<evidence type="ECO:0000313" key="8">
    <source>
        <dbReference type="Proteomes" id="UP000199671"/>
    </source>
</evidence>
<reference evidence="7 8" key="1">
    <citation type="submission" date="2016-10" db="EMBL/GenBank/DDBJ databases">
        <authorList>
            <person name="de Groot N.N."/>
        </authorList>
    </citation>
    <scope>NUCLEOTIDE SEQUENCE [LARGE SCALE GENOMIC DNA]</scope>
    <source>
        <strain evidence="7 8">KPR-7B</strain>
    </source>
</reference>
<comment type="similarity">
    <text evidence="2 6">Belongs to the 4-toluene sulfonate uptake permease (TSUP) (TC 2.A.102) family.</text>
</comment>
<dbReference type="Pfam" id="PF01925">
    <property type="entry name" value="TauE"/>
    <property type="match status" value="2"/>
</dbReference>
<dbReference type="PANTHER" id="PTHR43701:SF2">
    <property type="entry name" value="MEMBRANE TRANSPORTER PROTEIN YJNA-RELATED"/>
    <property type="match status" value="1"/>
</dbReference>
<dbReference type="EMBL" id="FNHU01000011">
    <property type="protein sequence ID" value="SDN04814.1"/>
    <property type="molecule type" value="Genomic_DNA"/>
</dbReference>
<dbReference type="Proteomes" id="UP000199671">
    <property type="component" value="Unassembled WGS sequence"/>
</dbReference>
<evidence type="ECO:0000256" key="3">
    <source>
        <dbReference type="ARBA" id="ARBA00022692"/>
    </source>
</evidence>
<accession>A0A1G9Y6X8</accession>
<evidence type="ECO:0000256" key="5">
    <source>
        <dbReference type="ARBA" id="ARBA00023136"/>
    </source>
</evidence>
<sequence length="262" mass="26128">MSTLPDAEEPVRRWPAIVLMGLGAGFLAGLFGVGGGLVIVPALMAFAGMDQRHAAATSLVAIVPTSIVGAVSYGVQGQVSLVAAVFLIGGSLTGAQIGVRLLRTLPARILPWIFVAFAVFVIISQQIMVPVRDAGLTLTPASAAALIGVGLVAGVLSGLVGVGGGAVIVPGAQFAVGVGDLLARGTSLVVMLPTALSGTITNLRHGIADLRVGVVVGVASAAASPLGSVVAGLVSPRTGSVLFNLFLVYVIVSTLLRARRAG</sequence>
<name>A0A1G9Y6X8_9ACTO</name>
<feature type="transmembrane region" description="Helical" evidence="6">
    <location>
        <begin position="109"/>
        <end position="129"/>
    </location>
</feature>
<feature type="transmembrane region" description="Helical" evidence="6">
    <location>
        <begin position="81"/>
        <end position="102"/>
    </location>
</feature>
<feature type="transmembrane region" description="Helical" evidence="6">
    <location>
        <begin position="14"/>
        <end position="47"/>
    </location>
</feature>
<comment type="subcellular location">
    <subcellularLocation>
        <location evidence="6">Cell membrane</location>
        <topology evidence="6">Multi-pass membrane protein</topology>
    </subcellularLocation>
    <subcellularLocation>
        <location evidence="1">Membrane</location>
        <topology evidence="1">Multi-pass membrane protein</topology>
    </subcellularLocation>
</comment>
<evidence type="ECO:0000256" key="4">
    <source>
        <dbReference type="ARBA" id="ARBA00022989"/>
    </source>
</evidence>
<evidence type="ECO:0000256" key="1">
    <source>
        <dbReference type="ARBA" id="ARBA00004141"/>
    </source>
</evidence>
<feature type="transmembrane region" description="Helical" evidence="6">
    <location>
        <begin position="212"/>
        <end position="234"/>
    </location>
</feature>
<gene>
    <name evidence="7" type="ORF">SAMN04487766_11186</name>
</gene>
<evidence type="ECO:0000256" key="2">
    <source>
        <dbReference type="ARBA" id="ARBA00009142"/>
    </source>
</evidence>
<evidence type="ECO:0000256" key="6">
    <source>
        <dbReference type="RuleBase" id="RU363041"/>
    </source>
</evidence>
<organism evidence="7 8">
    <name type="scientific">Actinomyces ruminicola</name>
    <dbReference type="NCBI Taxonomy" id="332524"/>
    <lineage>
        <taxon>Bacteria</taxon>
        <taxon>Bacillati</taxon>
        <taxon>Actinomycetota</taxon>
        <taxon>Actinomycetes</taxon>
        <taxon>Actinomycetales</taxon>
        <taxon>Actinomycetaceae</taxon>
        <taxon>Actinomyces</taxon>
    </lineage>
</organism>
<keyword evidence="3 6" id="KW-0812">Transmembrane</keyword>